<dbReference type="EMBL" id="LN831302">
    <property type="protein sequence ID" value="CQH57862.1"/>
    <property type="molecule type" value="Genomic_DNA"/>
</dbReference>
<evidence type="ECO:0000313" key="2">
    <source>
        <dbReference type="Proteomes" id="UP000066737"/>
    </source>
</evidence>
<organism evidence="1 2">
    <name type="scientific">Halobacterium hubeiense</name>
    <dbReference type="NCBI Taxonomy" id="1407499"/>
    <lineage>
        <taxon>Archaea</taxon>
        <taxon>Methanobacteriati</taxon>
        <taxon>Methanobacteriota</taxon>
        <taxon>Stenosarchaea group</taxon>
        <taxon>Halobacteria</taxon>
        <taxon>Halobacteriales</taxon>
        <taxon>Halobacteriaceae</taxon>
        <taxon>Halobacterium</taxon>
    </lineage>
</organism>
<dbReference type="AlphaFoldDB" id="A0A0U5H3U5"/>
<protein>
    <submittedName>
        <fullName evidence="1">Uncharacterized protein</fullName>
    </submittedName>
</protein>
<name>A0A0U5H3U5_9EURY</name>
<sequence>MPLLQELLDALGLPTAERQVARDEIVVEVPLVLRSVLANKCLYPNITGTASRVARSAVLG</sequence>
<evidence type="ECO:0000313" key="1">
    <source>
        <dbReference type="EMBL" id="CQH57862.1"/>
    </source>
</evidence>
<gene>
    <name evidence="1" type="ORF">HHUB_2617</name>
</gene>
<reference evidence="2" key="1">
    <citation type="journal article" date="2016" name="Environ. Microbiol.">
        <title>The complete genome of a viable archaeum isolated from 123-million-year-old rock salt.</title>
        <authorList>
            <person name="Jaakkola S.T."/>
            <person name="Pfeiffer F."/>
            <person name="Ravantti J.J."/>
            <person name="Guo Q."/>
            <person name="Liu Y."/>
            <person name="Chen X."/>
            <person name="Ma H."/>
            <person name="Yang C."/>
            <person name="Oksanen H.M."/>
            <person name="Bamford D.H."/>
        </authorList>
    </citation>
    <scope>NUCLEOTIDE SEQUENCE</scope>
    <source>
        <strain evidence="2">JI20-1</strain>
    </source>
</reference>
<proteinExistence type="predicted"/>
<dbReference type="KEGG" id="hhb:Hhub_2617"/>
<keyword evidence="2" id="KW-1185">Reference proteome</keyword>
<accession>A0A0U5H3U5</accession>
<dbReference type="Proteomes" id="UP000066737">
    <property type="component" value="Chromosome I"/>
</dbReference>